<dbReference type="GO" id="GO:0005886">
    <property type="term" value="C:plasma membrane"/>
    <property type="evidence" value="ECO:0007669"/>
    <property type="project" value="UniProtKB-SubCell"/>
</dbReference>
<dbReference type="Pfam" id="PF17202">
    <property type="entry name" value="sCache_3_3"/>
    <property type="match status" value="1"/>
</dbReference>
<keyword evidence="4" id="KW-0808">Transferase</keyword>
<dbReference type="SUPFAM" id="SSF158472">
    <property type="entry name" value="HAMP domain-like"/>
    <property type="match status" value="1"/>
</dbReference>
<feature type="domain" description="PAS" evidence="14">
    <location>
        <begin position="278"/>
        <end position="348"/>
    </location>
</feature>
<organism evidence="19 20">
    <name type="scientific">Pelotomaculum propionicicum</name>
    <dbReference type="NCBI Taxonomy" id="258475"/>
    <lineage>
        <taxon>Bacteria</taxon>
        <taxon>Bacillati</taxon>
        <taxon>Bacillota</taxon>
        <taxon>Clostridia</taxon>
        <taxon>Eubacteriales</taxon>
        <taxon>Desulfotomaculaceae</taxon>
        <taxon>Pelotomaculum</taxon>
    </lineage>
</organism>
<evidence type="ECO:0000256" key="12">
    <source>
        <dbReference type="SAM" id="Coils"/>
    </source>
</evidence>
<dbReference type="GO" id="GO:0000160">
    <property type="term" value="P:phosphorelay signal transduction system"/>
    <property type="evidence" value="ECO:0007669"/>
    <property type="project" value="UniProtKB-KW"/>
</dbReference>
<dbReference type="Pfam" id="PF00989">
    <property type="entry name" value="PAS"/>
    <property type="match status" value="1"/>
</dbReference>
<dbReference type="SMART" id="SM00267">
    <property type="entry name" value="GGDEF"/>
    <property type="match status" value="1"/>
</dbReference>
<dbReference type="SUPFAM" id="SSF103190">
    <property type="entry name" value="Sensory domain-like"/>
    <property type="match status" value="1"/>
</dbReference>
<dbReference type="GO" id="GO:0071111">
    <property type="term" value="F:cyclic-guanylate-specific phosphodiesterase activity"/>
    <property type="evidence" value="ECO:0007669"/>
    <property type="project" value="UniProtKB-EC"/>
</dbReference>
<keyword evidence="19" id="KW-0378">Hydrolase</keyword>
<dbReference type="Gene3D" id="3.30.70.270">
    <property type="match status" value="1"/>
</dbReference>
<dbReference type="CDD" id="cd01949">
    <property type="entry name" value="GGDEF"/>
    <property type="match status" value="1"/>
</dbReference>
<dbReference type="SMART" id="SM00086">
    <property type="entry name" value="PAC"/>
    <property type="match status" value="2"/>
</dbReference>
<dbReference type="NCBIfam" id="TIGR00229">
    <property type="entry name" value="sensory_box"/>
    <property type="match status" value="2"/>
</dbReference>
<dbReference type="InterPro" id="IPR043128">
    <property type="entry name" value="Rev_trsase/Diguanyl_cyclase"/>
</dbReference>
<dbReference type="InterPro" id="IPR029151">
    <property type="entry name" value="Sensor-like_sf"/>
</dbReference>
<dbReference type="EC" id="3.1.4.52" evidence="19"/>
<keyword evidence="2" id="KW-1003">Cell membrane</keyword>
<evidence type="ECO:0000256" key="1">
    <source>
        <dbReference type="ARBA" id="ARBA00004651"/>
    </source>
</evidence>
<feature type="domain" description="EAL" evidence="16">
    <location>
        <begin position="721"/>
        <end position="970"/>
    </location>
</feature>
<dbReference type="InterPro" id="IPR000700">
    <property type="entry name" value="PAS-assoc_C"/>
</dbReference>
<dbReference type="Pfam" id="PF00563">
    <property type="entry name" value="EAL"/>
    <property type="match status" value="1"/>
</dbReference>
<comment type="subcellular location">
    <subcellularLocation>
        <location evidence="1">Cell membrane</location>
        <topology evidence="1">Multi-pass membrane protein</topology>
    </subcellularLocation>
</comment>
<dbReference type="CDD" id="cd06225">
    <property type="entry name" value="HAMP"/>
    <property type="match status" value="1"/>
</dbReference>
<gene>
    <name evidence="19" type="primary">pdeB_1</name>
    <name evidence="19" type="ORF">Pmgp_02965</name>
</gene>
<keyword evidence="3" id="KW-0597">Phosphoprotein</keyword>
<keyword evidence="8" id="KW-0067">ATP-binding</keyword>
<feature type="transmembrane region" description="Helical" evidence="13">
    <location>
        <begin position="20"/>
        <end position="38"/>
    </location>
</feature>
<dbReference type="GO" id="GO:0006355">
    <property type="term" value="P:regulation of DNA-templated transcription"/>
    <property type="evidence" value="ECO:0007669"/>
    <property type="project" value="InterPro"/>
</dbReference>
<evidence type="ECO:0000313" key="19">
    <source>
        <dbReference type="EMBL" id="TEB09656.1"/>
    </source>
</evidence>
<dbReference type="PROSITE" id="PS50887">
    <property type="entry name" value="GGDEF"/>
    <property type="match status" value="1"/>
</dbReference>
<dbReference type="EMBL" id="QFFZ01000041">
    <property type="protein sequence ID" value="TEB09656.1"/>
    <property type="molecule type" value="Genomic_DNA"/>
</dbReference>
<dbReference type="NCBIfam" id="TIGR00254">
    <property type="entry name" value="GGDEF"/>
    <property type="match status" value="1"/>
</dbReference>
<dbReference type="Proteomes" id="UP000297597">
    <property type="component" value="Unassembled WGS sequence"/>
</dbReference>
<dbReference type="Pfam" id="PF00672">
    <property type="entry name" value="HAMP"/>
    <property type="match status" value="1"/>
</dbReference>
<sequence length="981" mass="110434">MLNLPVRYLSKFRTTRWRYIITNTLVIILGLLATITWTTREIRIEANTVAVEKAKSNLRLAEALLDSRLPGPWAVREGQLYKGNTLINGNNEIVDQIGLLTGDTCTIFQGPIRIATNIIRDDTRVLGTRVSDEVCSVVLGEGKEYSGGADVAGIKYQTAYKPIQDQSGKIIGMLYVGANKQFVDSVISSTALRVASIYGLVLLFILVIIWMFTNSLTQPINELVTAAGRLSHGDLDTEVNISANVEIGRLANTFEQMRRDLKQQYSELQKANELLQESERRFREMLENVHLVSVIMDTGGNINFCNDFLLRLTGWKREDVLGSNWFDLFVPAEKKDVKRDLMEAVKDGVMNTHGINEIQTRNGERRLIFSNNTLLRDIDGNIVGTAIIGEDITERLKAEEELRQAHQRLIDIIEFLPDATFVIDKDRKVIAWNKAIEEMTGVAKKDILGKGGYAHGKTFYHKPKPILIDLVFEDNNEIKEFYHYVERKGNTYFAEFYVPSVFNGMGANLWASASPLLDEKNNIVGAIETIRDITERKHLEKQLQYLATHDALTNIANRYSMTEALKRAVAKAKRGEKSAFLFIDLDNFKLVNDSLGHAAGDNLLVTLTNILKNNLREGDLLARFGGDEFCVLLEGASLREAEIVAEKLRRAVDQDELYLDMHKCCLNLSISIGVVMVDGSLDAQKVLSYADNALYTSKESGRNRVTFLKADLETQAKMDEANRMVSLIRNALRDDLFTLYFQPVIRVSDGKTIHHEMLLRLQDEKGDIILPGRFIPAAERFGLMPQIDRWVVRSCLAALHKFPDLQPFINLSGLSLGDEATLEFIEEKILESGIDPTRIGFEITETAAVKDMNRAEHWIRRLKNLGCRFALDDFGIGFSSFAYLRMLPVDYLKIDGSYIRDLDRDATHRALVKAMNAVAHALGKKTIAEFVENEDIMNSLSDLRVDYGQGYYLGRPISAPAGLKQACLTNPHFQSSTETPL</sequence>
<evidence type="ECO:0000313" key="20">
    <source>
        <dbReference type="Proteomes" id="UP000297597"/>
    </source>
</evidence>
<evidence type="ECO:0000256" key="13">
    <source>
        <dbReference type="SAM" id="Phobius"/>
    </source>
</evidence>
<dbReference type="SUPFAM" id="SSF55073">
    <property type="entry name" value="Nucleotide cyclase"/>
    <property type="match status" value="1"/>
</dbReference>
<dbReference type="SUPFAM" id="SSF55785">
    <property type="entry name" value="PYP-like sensor domain (PAS domain)"/>
    <property type="match status" value="2"/>
</dbReference>
<keyword evidence="10" id="KW-0902">Two-component regulatory system</keyword>
<feature type="domain" description="PAC" evidence="15">
    <location>
        <begin position="492"/>
        <end position="545"/>
    </location>
</feature>
<dbReference type="PROSITE" id="PS50883">
    <property type="entry name" value="EAL"/>
    <property type="match status" value="1"/>
</dbReference>
<evidence type="ECO:0000259" key="17">
    <source>
        <dbReference type="PROSITE" id="PS50885"/>
    </source>
</evidence>
<evidence type="ECO:0000259" key="15">
    <source>
        <dbReference type="PROSITE" id="PS50113"/>
    </source>
</evidence>
<evidence type="ECO:0000256" key="11">
    <source>
        <dbReference type="ARBA" id="ARBA00023136"/>
    </source>
</evidence>
<dbReference type="InterPro" id="IPR003660">
    <property type="entry name" value="HAMP_dom"/>
</dbReference>
<accession>A0A4Y7RLF4</accession>
<dbReference type="Pfam" id="PF08448">
    <property type="entry name" value="PAS_4"/>
    <property type="match status" value="1"/>
</dbReference>
<evidence type="ECO:0000256" key="4">
    <source>
        <dbReference type="ARBA" id="ARBA00022679"/>
    </source>
</evidence>
<feature type="domain" description="PAC" evidence="15">
    <location>
        <begin position="351"/>
        <end position="404"/>
    </location>
</feature>
<reference evidence="19 20" key="1">
    <citation type="journal article" date="2018" name="Environ. Microbiol.">
        <title>Novel energy conservation strategies and behaviour of Pelotomaculum schinkii driving syntrophic propionate catabolism.</title>
        <authorList>
            <person name="Hidalgo-Ahumada C.A.P."/>
            <person name="Nobu M.K."/>
            <person name="Narihiro T."/>
            <person name="Tamaki H."/>
            <person name="Liu W.T."/>
            <person name="Kamagata Y."/>
            <person name="Stams A.J.M."/>
            <person name="Imachi H."/>
            <person name="Sousa D.Z."/>
        </authorList>
    </citation>
    <scope>NUCLEOTIDE SEQUENCE [LARGE SCALE GENOMIC DNA]</scope>
    <source>
        <strain evidence="19 20">MGP</strain>
    </source>
</reference>
<feature type="domain" description="HAMP" evidence="17">
    <location>
        <begin position="214"/>
        <end position="266"/>
    </location>
</feature>
<dbReference type="PROSITE" id="PS50113">
    <property type="entry name" value="PAC"/>
    <property type="match status" value="2"/>
</dbReference>
<evidence type="ECO:0000256" key="9">
    <source>
        <dbReference type="ARBA" id="ARBA00022989"/>
    </source>
</evidence>
<comment type="caution">
    <text evidence="19">The sequence shown here is derived from an EMBL/GenBank/DDBJ whole genome shotgun (WGS) entry which is preliminary data.</text>
</comment>
<dbReference type="InterPro" id="IPR035919">
    <property type="entry name" value="EAL_sf"/>
</dbReference>
<keyword evidence="12" id="KW-0175">Coiled coil</keyword>
<keyword evidence="11 13" id="KW-0472">Membrane</keyword>
<feature type="domain" description="GGDEF" evidence="18">
    <location>
        <begin position="576"/>
        <end position="710"/>
    </location>
</feature>
<dbReference type="Gene3D" id="3.20.20.450">
    <property type="entry name" value="EAL domain"/>
    <property type="match status" value="1"/>
</dbReference>
<evidence type="ECO:0000259" key="16">
    <source>
        <dbReference type="PROSITE" id="PS50883"/>
    </source>
</evidence>
<evidence type="ECO:0000256" key="2">
    <source>
        <dbReference type="ARBA" id="ARBA00022475"/>
    </source>
</evidence>
<feature type="domain" description="PAS" evidence="14">
    <location>
        <begin position="405"/>
        <end position="450"/>
    </location>
</feature>
<dbReference type="InterPro" id="IPR035965">
    <property type="entry name" value="PAS-like_dom_sf"/>
</dbReference>
<proteinExistence type="predicted"/>
<dbReference type="AlphaFoldDB" id="A0A4Y7RLF4"/>
<protein>
    <submittedName>
        <fullName evidence="19">Cyclic di-GMP phosphodiesterase PdeB</fullName>
        <ecNumber evidence="19">3.1.4.52</ecNumber>
    </submittedName>
</protein>
<dbReference type="PROSITE" id="PS50885">
    <property type="entry name" value="HAMP"/>
    <property type="match status" value="1"/>
</dbReference>
<dbReference type="SUPFAM" id="SSF141868">
    <property type="entry name" value="EAL domain-like"/>
    <property type="match status" value="1"/>
</dbReference>
<evidence type="ECO:0000256" key="3">
    <source>
        <dbReference type="ARBA" id="ARBA00022553"/>
    </source>
</evidence>
<keyword evidence="7" id="KW-0418">Kinase</keyword>
<evidence type="ECO:0000259" key="14">
    <source>
        <dbReference type="PROSITE" id="PS50112"/>
    </source>
</evidence>
<dbReference type="InterPro" id="IPR029787">
    <property type="entry name" value="Nucleotide_cyclase"/>
</dbReference>
<dbReference type="InterPro" id="IPR001633">
    <property type="entry name" value="EAL_dom"/>
</dbReference>
<dbReference type="SMART" id="SM00304">
    <property type="entry name" value="HAMP"/>
    <property type="match status" value="1"/>
</dbReference>
<dbReference type="InterPro" id="IPR000014">
    <property type="entry name" value="PAS"/>
</dbReference>
<dbReference type="InterPro" id="IPR013656">
    <property type="entry name" value="PAS_4"/>
</dbReference>
<evidence type="ECO:0000256" key="10">
    <source>
        <dbReference type="ARBA" id="ARBA00023012"/>
    </source>
</evidence>
<evidence type="ECO:0000256" key="6">
    <source>
        <dbReference type="ARBA" id="ARBA00022741"/>
    </source>
</evidence>
<dbReference type="SMART" id="SM00091">
    <property type="entry name" value="PAS"/>
    <property type="match status" value="2"/>
</dbReference>
<feature type="transmembrane region" description="Helical" evidence="13">
    <location>
        <begin position="190"/>
        <end position="212"/>
    </location>
</feature>
<dbReference type="InterPro" id="IPR013767">
    <property type="entry name" value="PAS_fold"/>
</dbReference>
<keyword evidence="9 13" id="KW-1133">Transmembrane helix</keyword>
<name>A0A4Y7RLF4_9FIRM</name>
<dbReference type="PANTHER" id="PTHR44757:SF4">
    <property type="entry name" value="DIGUANYLATE CYCLASE DGCE-RELATED"/>
    <property type="match status" value="1"/>
</dbReference>
<keyword evidence="6" id="KW-0547">Nucleotide-binding</keyword>
<dbReference type="Gene3D" id="6.10.340.10">
    <property type="match status" value="1"/>
</dbReference>
<keyword evidence="5 13" id="KW-0812">Transmembrane</keyword>
<evidence type="ECO:0000259" key="18">
    <source>
        <dbReference type="PROSITE" id="PS50887"/>
    </source>
</evidence>
<evidence type="ECO:0000256" key="5">
    <source>
        <dbReference type="ARBA" id="ARBA00022692"/>
    </source>
</evidence>
<dbReference type="RefSeq" id="WP_192902947.1">
    <property type="nucleotide sequence ID" value="NZ_QFFZ01000041.1"/>
</dbReference>
<evidence type="ECO:0000256" key="7">
    <source>
        <dbReference type="ARBA" id="ARBA00022777"/>
    </source>
</evidence>
<dbReference type="GO" id="GO:0005524">
    <property type="term" value="F:ATP binding"/>
    <property type="evidence" value="ECO:0007669"/>
    <property type="project" value="UniProtKB-KW"/>
</dbReference>
<keyword evidence="20" id="KW-1185">Reference proteome</keyword>
<dbReference type="CDD" id="cd01948">
    <property type="entry name" value="EAL"/>
    <property type="match status" value="1"/>
</dbReference>
<dbReference type="Gene3D" id="3.30.450.20">
    <property type="entry name" value="PAS domain"/>
    <property type="match status" value="2"/>
</dbReference>
<dbReference type="PROSITE" id="PS50112">
    <property type="entry name" value="PAS"/>
    <property type="match status" value="2"/>
</dbReference>
<dbReference type="InterPro" id="IPR000160">
    <property type="entry name" value="GGDEF_dom"/>
</dbReference>
<dbReference type="InterPro" id="IPR052155">
    <property type="entry name" value="Biofilm_reg_signaling"/>
</dbReference>
<dbReference type="FunFam" id="3.30.70.270:FF:000001">
    <property type="entry name" value="Diguanylate cyclase domain protein"/>
    <property type="match status" value="1"/>
</dbReference>
<feature type="coiled-coil region" evidence="12">
    <location>
        <begin position="251"/>
        <end position="288"/>
    </location>
</feature>
<dbReference type="SMART" id="SM00052">
    <property type="entry name" value="EAL"/>
    <property type="match status" value="1"/>
</dbReference>
<evidence type="ECO:0000256" key="8">
    <source>
        <dbReference type="ARBA" id="ARBA00022840"/>
    </source>
</evidence>
<dbReference type="GO" id="GO:0016301">
    <property type="term" value="F:kinase activity"/>
    <property type="evidence" value="ECO:0007669"/>
    <property type="project" value="UniProtKB-KW"/>
</dbReference>
<dbReference type="InterPro" id="IPR033463">
    <property type="entry name" value="sCache_3"/>
</dbReference>
<dbReference type="Pfam" id="PF00990">
    <property type="entry name" value="GGDEF"/>
    <property type="match status" value="1"/>
</dbReference>
<dbReference type="InterPro" id="IPR001610">
    <property type="entry name" value="PAC"/>
</dbReference>
<dbReference type="CDD" id="cd00130">
    <property type="entry name" value="PAS"/>
    <property type="match status" value="2"/>
</dbReference>
<dbReference type="PANTHER" id="PTHR44757">
    <property type="entry name" value="DIGUANYLATE CYCLASE DGCP"/>
    <property type="match status" value="1"/>
</dbReference>